<name>A0ABW2UW16_9BACI</name>
<dbReference type="SUPFAM" id="SSF50249">
    <property type="entry name" value="Nucleic acid-binding proteins"/>
    <property type="match status" value="1"/>
</dbReference>
<dbReference type="InterPro" id="IPR004365">
    <property type="entry name" value="NA-bd_OB_tRNA"/>
</dbReference>
<organism evidence="3 4">
    <name type="scientific">Lentibacillus kimchii</name>
    <dbReference type="NCBI Taxonomy" id="1542911"/>
    <lineage>
        <taxon>Bacteria</taxon>
        <taxon>Bacillati</taxon>
        <taxon>Bacillota</taxon>
        <taxon>Bacilli</taxon>
        <taxon>Bacillales</taxon>
        <taxon>Bacillaceae</taxon>
        <taxon>Lentibacillus</taxon>
    </lineage>
</organism>
<dbReference type="Gene3D" id="2.40.50.140">
    <property type="entry name" value="Nucleic acid-binding proteins"/>
    <property type="match status" value="1"/>
</dbReference>
<evidence type="ECO:0000313" key="4">
    <source>
        <dbReference type="Proteomes" id="UP001596620"/>
    </source>
</evidence>
<comment type="caution">
    <text evidence="3">The sequence shown here is derived from an EMBL/GenBank/DDBJ whole genome shotgun (WGS) entry which is preliminary data.</text>
</comment>
<sequence>MKQGIEHYSVGDAFDDFILIKSASRGITSNGKPFLTLILRDTTGEIEAKLWDSTKEDEDIFLPEQIVRISGEINQFRGKPQLKIFSIRLSQPTDNVQVADFIEKAPVAPETLMERLTSAIFEMTNPSLQRIVRALVKKYQESLLSYPAAARHHHAYASGLAHHTVSMLAVAKDLHDLYPQTNKDLLYAGVILHDMGKIKELSGMVTTSYTLEGKLLGHIPIMVEEIGLMAKELEIEGEEVLILQHLILSHHGKAEWGSPKMPLIREAELLHLIDLIDARMNTLNRALDKVEPGEFTERLFGLDNRAFYKPAFEEK</sequence>
<gene>
    <name evidence="3" type="primary">yhaM</name>
    <name evidence="3" type="ORF">ACFQU8_03430</name>
</gene>
<dbReference type="NCBIfam" id="NF010007">
    <property type="entry name" value="PRK13480.1"/>
    <property type="match status" value="1"/>
</dbReference>
<dbReference type="InterPro" id="IPR003607">
    <property type="entry name" value="HD/PDEase_dom"/>
</dbReference>
<dbReference type="SMART" id="SM00471">
    <property type="entry name" value="HDc"/>
    <property type="match status" value="1"/>
</dbReference>
<dbReference type="Gene3D" id="1.10.3210.10">
    <property type="entry name" value="Hypothetical protein af1432"/>
    <property type="match status" value="1"/>
</dbReference>
<dbReference type="InterPro" id="IPR012340">
    <property type="entry name" value="NA-bd_OB-fold"/>
</dbReference>
<keyword evidence="1" id="KW-0378">Hydrolase</keyword>
<dbReference type="Pfam" id="PF01336">
    <property type="entry name" value="tRNA_anti-codon"/>
    <property type="match status" value="1"/>
</dbReference>
<dbReference type="SUPFAM" id="SSF109604">
    <property type="entry name" value="HD-domain/PDEase-like"/>
    <property type="match status" value="1"/>
</dbReference>
<proteinExistence type="predicted"/>
<protein>
    <submittedName>
        <fullName evidence="3">3'-5' exoribonuclease YhaM</fullName>
    </submittedName>
</protein>
<dbReference type="PANTHER" id="PTHR37294">
    <property type="entry name" value="3'-5' EXORIBONUCLEASE YHAM"/>
    <property type="match status" value="1"/>
</dbReference>
<dbReference type="EMBL" id="JBHTGR010000005">
    <property type="protein sequence ID" value="MFC7746293.1"/>
    <property type="molecule type" value="Genomic_DNA"/>
</dbReference>
<evidence type="ECO:0000256" key="1">
    <source>
        <dbReference type="ARBA" id="ARBA00022801"/>
    </source>
</evidence>
<feature type="domain" description="HD" evidence="2">
    <location>
        <begin position="163"/>
        <end position="279"/>
    </location>
</feature>
<evidence type="ECO:0000313" key="3">
    <source>
        <dbReference type="EMBL" id="MFC7746293.1"/>
    </source>
</evidence>
<dbReference type="Proteomes" id="UP001596620">
    <property type="component" value="Unassembled WGS sequence"/>
</dbReference>
<dbReference type="Pfam" id="PF01966">
    <property type="entry name" value="HD"/>
    <property type="match status" value="1"/>
</dbReference>
<dbReference type="PANTHER" id="PTHR37294:SF1">
    <property type="entry name" value="3'-5' EXORIBONUCLEASE YHAM"/>
    <property type="match status" value="1"/>
</dbReference>
<dbReference type="InterPro" id="IPR006674">
    <property type="entry name" value="HD_domain"/>
</dbReference>
<dbReference type="RefSeq" id="WP_382357774.1">
    <property type="nucleotide sequence ID" value="NZ_JBHTGR010000005.1"/>
</dbReference>
<dbReference type="CDD" id="cd04492">
    <property type="entry name" value="YhaM_OBF_like"/>
    <property type="match status" value="1"/>
</dbReference>
<dbReference type="InterPro" id="IPR050798">
    <property type="entry name" value="YhaM_exoribonuc/phosphodiest"/>
</dbReference>
<evidence type="ECO:0000259" key="2">
    <source>
        <dbReference type="PROSITE" id="PS51831"/>
    </source>
</evidence>
<accession>A0ABW2UW16</accession>
<dbReference type="CDD" id="cd00077">
    <property type="entry name" value="HDc"/>
    <property type="match status" value="1"/>
</dbReference>
<keyword evidence="4" id="KW-1185">Reference proteome</keyword>
<reference evidence="4" key="1">
    <citation type="journal article" date="2019" name="Int. J. Syst. Evol. Microbiol.">
        <title>The Global Catalogue of Microorganisms (GCM) 10K type strain sequencing project: providing services to taxonomists for standard genome sequencing and annotation.</title>
        <authorList>
            <consortium name="The Broad Institute Genomics Platform"/>
            <consortium name="The Broad Institute Genome Sequencing Center for Infectious Disease"/>
            <person name="Wu L."/>
            <person name="Ma J."/>
        </authorList>
    </citation>
    <scope>NUCLEOTIDE SEQUENCE [LARGE SCALE GENOMIC DNA]</scope>
    <source>
        <strain evidence="4">JCM 30234</strain>
    </source>
</reference>
<dbReference type="PROSITE" id="PS51831">
    <property type="entry name" value="HD"/>
    <property type="match status" value="1"/>
</dbReference>